<evidence type="ECO:0000313" key="4">
    <source>
        <dbReference type="EMBL" id="OGG99423.1"/>
    </source>
</evidence>
<organism evidence="4 5">
    <name type="scientific">Candidatus Lambdaproteobacteria bacterium RIFOXYD2_FULL_56_26</name>
    <dbReference type="NCBI Taxonomy" id="1817773"/>
    <lineage>
        <taxon>Bacteria</taxon>
        <taxon>Pseudomonadati</taxon>
        <taxon>Pseudomonadota</taxon>
        <taxon>Candidatus Lambdaproteobacteria</taxon>
    </lineage>
</organism>
<feature type="repeat" description="TPR" evidence="1">
    <location>
        <begin position="63"/>
        <end position="96"/>
    </location>
</feature>
<evidence type="ECO:0000256" key="2">
    <source>
        <dbReference type="SAM" id="Phobius"/>
    </source>
</evidence>
<keyword evidence="3" id="KW-0732">Signal</keyword>
<feature type="transmembrane region" description="Helical" evidence="2">
    <location>
        <begin position="129"/>
        <end position="147"/>
    </location>
</feature>
<feature type="transmembrane region" description="Helical" evidence="2">
    <location>
        <begin position="154"/>
        <end position="171"/>
    </location>
</feature>
<keyword evidence="2" id="KW-0812">Transmembrane</keyword>
<accession>A0A1F6GMT2</accession>
<evidence type="ECO:0000256" key="1">
    <source>
        <dbReference type="PROSITE-ProRule" id="PRU00339"/>
    </source>
</evidence>
<sequence length="237" mass="26073">MSPRVWLPLFLLWSGLASAQSPDLELGARLFAQAQTQTGHQRQESLSQAETLFAALAQSTDRPQVWADLGMIQEQLGKPVLALWAYRKALQRDPRLSIPWEGVVRLSESLALAGPSRSPWGPFLALPHWVWGLGLWVGLAGLGLLWANRRAGAVWGLVLALGCGGMLWAPSGHLGRDRSFQVMKPTGLREGPGLEYSEVAPVKPGELLEPRETRGLWVRVPWAGKDLWVQSRALAKL</sequence>
<reference evidence="4 5" key="1">
    <citation type="journal article" date="2016" name="Nat. Commun.">
        <title>Thousands of microbial genomes shed light on interconnected biogeochemical processes in an aquifer system.</title>
        <authorList>
            <person name="Anantharaman K."/>
            <person name="Brown C.T."/>
            <person name="Hug L.A."/>
            <person name="Sharon I."/>
            <person name="Castelle C.J."/>
            <person name="Probst A.J."/>
            <person name="Thomas B.C."/>
            <person name="Singh A."/>
            <person name="Wilkins M.J."/>
            <person name="Karaoz U."/>
            <person name="Brodie E.L."/>
            <person name="Williams K.H."/>
            <person name="Hubbard S.S."/>
            <person name="Banfield J.F."/>
        </authorList>
    </citation>
    <scope>NUCLEOTIDE SEQUENCE [LARGE SCALE GENOMIC DNA]</scope>
</reference>
<keyword evidence="2" id="KW-1133">Transmembrane helix</keyword>
<feature type="chain" id="PRO_5009524757" evidence="3">
    <location>
        <begin position="20"/>
        <end position="237"/>
    </location>
</feature>
<dbReference type="EMBL" id="MFNF01000057">
    <property type="protein sequence ID" value="OGG99423.1"/>
    <property type="molecule type" value="Genomic_DNA"/>
</dbReference>
<gene>
    <name evidence="4" type="ORF">A2557_12555</name>
</gene>
<dbReference type="PROSITE" id="PS50005">
    <property type="entry name" value="TPR"/>
    <property type="match status" value="1"/>
</dbReference>
<comment type="caution">
    <text evidence="4">The sequence shown here is derived from an EMBL/GenBank/DDBJ whole genome shotgun (WGS) entry which is preliminary data.</text>
</comment>
<evidence type="ECO:0000313" key="5">
    <source>
        <dbReference type="Proteomes" id="UP000177583"/>
    </source>
</evidence>
<protein>
    <submittedName>
        <fullName evidence="4">Uncharacterized protein</fullName>
    </submittedName>
</protein>
<dbReference type="Proteomes" id="UP000177583">
    <property type="component" value="Unassembled WGS sequence"/>
</dbReference>
<keyword evidence="2" id="KW-0472">Membrane</keyword>
<dbReference type="InterPro" id="IPR019734">
    <property type="entry name" value="TPR_rpt"/>
</dbReference>
<proteinExistence type="predicted"/>
<feature type="signal peptide" evidence="3">
    <location>
        <begin position="1"/>
        <end position="19"/>
    </location>
</feature>
<name>A0A1F6GMT2_9PROT</name>
<keyword evidence="1" id="KW-0802">TPR repeat</keyword>
<dbReference type="SUPFAM" id="SSF48452">
    <property type="entry name" value="TPR-like"/>
    <property type="match status" value="1"/>
</dbReference>
<evidence type="ECO:0000256" key="3">
    <source>
        <dbReference type="SAM" id="SignalP"/>
    </source>
</evidence>
<dbReference type="Gene3D" id="1.25.40.10">
    <property type="entry name" value="Tetratricopeptide repeat domain"/>
    <property type="match status" value="1"/>
</dbReference>
<dbReference type="AlphaFoldDB" id="A0A1F6GMT2"/>
<dbReference type="InterPro" id="IPR011990">
    <property type="entry name" value="TPR-like_helical_dom_sf"/>
</dbReference>